<protein>
    <submittedName>
        <fullName evidence="1">Uncharacterized protein</fullName>
    </submittedName>
</protein>
<dbReference type="Proteomes" id="UP001172101">
    <property type="component" value="Unassembled WGS sequence"/>
</dbReference>
<proteinExistence type="predicted"/>
<dbReference type="EMBL" id="JAUIRO010000003">
    <property type="protein sequence ID" value="KAK0721743.1"/>
    <property type="molecule type" value="Genomic_DNA"/>
</dbReference>
<comment type="caution">
    <text evidence="1">The sequence shown here is derived from an EMBL/GenBank/DDBJ whole genome shotgun (WGS) entry which is preliminary data.</text>
</comment>
<evidence type="ECO:0000313" key="1">
    <source>
        <dbReference type="EMBL" id="KAK0721743.1"/>
    </source>
</evidence>
<accession>A0AA40E402</accession>
<reference evidence="1" key="1">
    <citation type="submission" date="2023-06" db="EMBL/GenBank/DDBJ databases">
        <title>Genome-scale phylogeny and comparative genomics of the fungal order Sordariales.</title>
        <authorList>
            <consortium name="Lawrence Berkeley National Laboratory"/>
            <person name="Hensen N."/>
            <person name="Bonometti L."/>
            <person name="Westerberg I."/>
            <person name="Brannstrom I.O."/>
            <person name="Guillou S."/>
            <person name="Cros-Aarteil S."/>
            <person name="Calhoun S."/>
            <person name="Haridas S."/>
            <person name="Kuo A."/>
            <person name="Mondo S."/>
            <person name="Pangilinan J."/>
            <person name="Riley R."/>
            <person name="LaButti K."/>
            <person name="Andreopoulos B."/>
            <person name="Lipzen A."/>
            <person name="Chen C."/>
            <person name="Yanf M."/>
            <person name="Daum C."/>
            <person name="Ng V."/>
            <person name="Clum A."/>
            <person name="Steindorff A."/>
            <person name="Ohm R."/>
            <person name="Martin F."/>
            <person name="Silar P."/>
            <person name="Natvig D."/>
            <person name="Lalanne C."/>
            <person name="Gautier V."/>
            <person name="Ament-velasquez S.L."/>
            <person name="Kruys A."/>
            <person name="Hutchinson M.I."/>
            <person name="Powell A.J."/>
            <person name="Barry K."/>
            <person name="Miller A.N."/>
            <person name="Grigoriev I.V."/>
            <person name="Debuchy R."/>
            <person name="Gladieux P."/>
            <person name="Thoren M.H."/>
            <person name="Johannesson H."/>
        </authorList>
    </citation>
    <scope>NUCLEOTIDE SEQUENCE</scope>
    <source>
        <strain evidence="1">SMH2392-1A</strain>
    </source>
</reference>
<keyword evidence="2" id="KW-1185">Reference proteome</keyword>
<organism evidence="1 2">
    <name type="scientific">Lasiosphaeria miniovina</name>
    <dbReference type="NCBI Taxonomy" id="1954250"/>
    <lineage>
        <taxon>Eukaryota</taxon>
        <taxon>Fungi</taxon>
        <taxon>Dikarya</taxon>
        <taxon>Ascomycota</taxon>
        <taxon>Pezizomycotina</taxon>
        <taxon>Sordariomycetes</taxon>
        <taxon>Sordariomycetidae</taxon>
        <taxon>Sordariales</taxon>
        <taxon>Lasiosphaeriaceae</taxon>
        <taxon>Lasiosphaeria</taxon>
    </lineage>
</organism>
<name>A0AA40E402_9PEZI</name>
<dbReference type="AlphaFoldDB" id="A0AA40E402"/>
<evidence type="ECO:0000313" key="2">
    <source>
        <dbReference type="Proteomes" id="UP001172101"/>
    </source>
</evidence>
<dbReference type="GeneID" id="85324793"/>
<gene>
    <name evidence="1" type="ORF">B0T26DRAFT_700176</name>
</gene>
<sequence length="111" mass="11818">MVPATAVLISLSFSAYSPNICTGVSNISPPTLATSKFNLPFPSWHARNVYSPSAEPFRRGVTGLRAVPRPGEGSAGSTACAPLASTSWKLNCVPYLPSHEDALKAVRFELR</sequence>
<dbReference type="RefSeq" id="XP_060297667.1">
    <property type="nucleotide sequence ID" value="XM_060441523.1"/>
</dbReference>